<accession>A0A1I4FIP7</accession>
<dbReference type="InterPro" id="IPR033900">
    <property type="entry name" value="Gram_neg_porin_domain"/>
</dbReference>
<evidence type="ECO:0000256" key="1">
    <source>
        <dbReference type="SAM" id="SignalP"/>
    </source>
</evidence>
<dbReference type="Proteomes" id="UP000198851">
    <property type="component" value="Unassembled WGS sequence"/>
</dbReference>
<feature type="domain" description="Porin" evidence="2">
    <location>
        <begin position="7"/>
        <end position="277"/>
    </location>
</feature>
<evidence type="ECO:0000259" key="2">
    <source>
        <dbReference type="Pfam" id="PF13609"/>
    </source>
</evidence>
<keyword evidence="1" id="KW-0732">Signal</keyword>
<gene>
    <name evidence="3" type="ORF">SAMN04488036_10643</name>
</gene>
<reference evidence="4" key="1">
    <citation type="submission" date="2016-10" db="EMBL/GenBank/DDBJ databases">
        <authorList>
            <person name="Varghese N."/>
            <person name="Submissions S."/>
        </authorList>
    </citation>
    <scope>NUCLEOTIDE SEQUENCE [LARGE SCALE GENOMIC DNA]</scope>
    <source>
        <strain evidence="4">DSM 28453</strain>
    </source>
</reference>
<dbReference type="Pfam" id="PF13609">
    <property type="entry name" value="Porin_4"/>
    <property type="match status" value="1"/>
</dbReference>
<dbReference type="SUPFAM" id="SSF56935">
    <property type="entry name" value="Porins"/>
    <property type="match status" value="1"/>
</dbReference>
<feature type="chain" id="PRO_5011555587" evidence="1">
    <location>
        <begin position="21"/>
        <end position="302"/>
    </location>
</feature>
<dbReference type="OrthoDB" id="7326315at2"/>
<proteinExistence type="predicted"/>
<dbReference type="EMBL" id="FOSZ01000006">
    <property type="protein sequence ID" value="SFL17170.1"/>
    <property type="molecule type" value="Genomic_DNA"/>
</dbReference>
<dbReference type="AlphaFoldDB" id="A0A1I4FIP7"/>
<dbReference type="InterPro" id="IPR023614">
    <property type="entry name" value="Porin_dom_sf"/>
</dbReference>
<sequence>MKNVLLASSALILTAGAAAADITFSGDARFGIVHDSSVSADNTGIHNRFTLNIDAATETDSGLEFFARVRVRGENTGVDGDPVTPGNQANASGVSAPRVGVRAGGVEVAVGNIKGAIEEMPGLYGGEVGLTALGDLNAVAKTTRTSDNWDMFSSAGGGANGAEVLYSGNGISGHLSHSPVSDRTALFAAYEQDTWFVAGGYQTGDLSIDDKVILTAGATFGNFGVGAGYADNDGTEKWRLSGTARVGAATVLTAFVADDESATETLWGVGFNHDLGGAEFVGGVVSDEDGENQADLGLRFNF</sequence>
<keyword evidence="4" id="KW-1185">Reference proteome</keyword>
<dbReference type="GO" id="GO:0015288">
    <property type="term" value="F:porin activity"/>
    <property type="evidence" value="ECO:0007669"/>
    <property type="project" value="InterPro"/>
</dbReference>
<dbReference type="STRING" id="1280847.SAMN04488036_10643"/>
<protein>
    <submittedName>
        <fullName evidence="3">Outer membrane protein OmpU</fullName>
    </submittedName>
</protein>
<name>A0A1I4FIP7_9RHOB</name>
<dbReference type="RefSeq" id="WP_093324692.1">
    <property type="nucleotide sequence ID" value="NZ_FOSZ01000006.1"/>
</dbReference>
<organism evidence="3 4">
    <name type="scientific">Shimia haliotis</name>
    <dbReference type="NCBI Taxonomy" id="1280847"/>
    <lineage>
        <taxon>Bacteria</taxon>
        <taxon>Pseudomonadati</taxon>
        <taxon>Pseudomonadota</taxon>
        <taxon>Alphaproteobacteria</taxon>
        <taxon>Rhodobacterales</taxon>
        <taxon>Roseobacteraceae</taxon>
    </lineage>
</organism>
<evidence type="ECO:0000313" key="3">
    <source>
        <dbReference type="EMBL" id="SFL17170.1"/>
    </source>
</evidence>
<dbReference type="Gene3D" id="2.40.160.10">
    <property type="entry name" value="Porin"/>
    <property type="match status" value="1"/>
</dbReference>
<evidence type="ECO:0000313" key="4">
    <source>
        <dbReference type="Proteomes" id="UP000198851"/>
    </source>
</evidence>
<dbReference type="GO" id="GO:0016020">
    <property type="term" value="C:membrane"/>
    <property type="evidence" value="ECO:0007669"/>
    <property type="project" value="InterPro"/>
</dbReference>
<feature type="signal peptide" evidence="1">
    <location>
        <begin position="1"/>
        <end position="20"/>
    </location>
</feature>